<feature type="transmembrane region" description="Helical" evidence="1">
    <location>
        <begin position="101"/>
        <end position="122"/>
    </location>
</feature>
<evidence type="ECO:0000313" key="3">
    <source>
        <dbReference type="Proteomes" id="UP000191112"/>
    </source>
</evidence>
<evidence type="ECO:0000256" key="1">
    <source>
        <dbReference type="SAM" id="Phobius"/>
    </source>
</evidence>
<evidence type="ECO:0000313" key="2">
    <source>
        <dbReference type="EMBL" id="SKB59783.1"/>
    </source>
</evidence>
<name>A0A1T5CKB3_9FLAO</name>
<feature type="transmembrane region" description="Helical" evidence="1">
    <location>
        <begin position="134"/>
        <end position="154"/>
    </location>
</feature>
<dbReference type="OrthoDB" id="1492260at2"/>
<proteinExistence type="predicted"/>
<protein>
    <submittedName>
        <fullName evidence="2">Uncharacterized protein</fullName>
    </submittedName>
</protein>
<gene>
    <name evidence="2" type="ORF">SAMN05660477_00122</name>
</gene>
<keyword evidence="1" id="KW-0472">Membrane</keyword>
<reference evidence="2 3" key="1">
    <citation type="submission" date="2017-02" db="EMBL/GenBank/DDBJ databases">
        <authorList>
            <person name="Peterson S.W."/>
        </authorList>
    </citation>
    <scope>NUCLEOTIDE SEQUENCE [LARGE SCALE GENOMIC DNA]</scope>
    <source>
        <strain evidence="2 3">DSM 22323</strain>
    </source>
</reference>
<dbReference type="EMBL" id="FUYZ01000001">
    <property type="protein sequence ID" value="SKB59783.1"/>
    <property type="molecule type" value="Genomic_DNA"/>
</dbReference>
<dbReference type="RefSeq" id="WP_079665452.1">
    <property type="nucleotide sequence ID" value="NZ_FUYZ01000001.1"/>
</dbReference>
<dbReference type="Proteomes" id="UP000191112">
    <property type="component" value="Unassembled WGS sequence"/>
</dbReference>
<sequence length="220" mass="26032">MLKRNFSLDKLLKDPLFWSILLLNLFVVFRYGSNIEFLYNLVVIQIIQTFCLIVAHYFLIRNTPIKYLKKKYRLNRTRKKTDKNRKEFGSYIDKDETGDSIFAAIFLIMGCFVSVFMLAIFYAFNLWKNEGEFVFQWSDLLSSFWAIANGILYYQNNKKRLTYSNASASDLIAIPFFKFYIPLFAMLSGYILVMKVVGDIISFILSNPKYWENMEEENEV</sequence>
<accession>A0A1T5CKB3</accession>
<feature type="transmembrane region" description="Helical" evidence="1">
    <location>
        <begin position="37"/>
        <end position="60"/>
    </location>
</feature>
<keyword evidence="1" id="KW-0812">Transmembrane</keyword>
<keyword evidence="3" id="KW-1185">Reference proteome</keyword>
<feature type="transmembrane region" description="Helical" evidence="1">
    <location>
        <begin position="12"/>
        <end position="31"/>
    </location>
</feature>
<organism evidence="2 3">
    <name type="scientific">Soonwooa buanensis</name>
    <dbReference type="NCBI Taxonomy" id="619805"/>
    <lineage>
        <taxon>Bacteria</taxon>
        <taxon>Pseudomonadati</taxon>
        <taxon>Bacteroidota</taxon>
        <taxon>Flavobacteriia</taxon>
        <taxon>Flavobacteriales</taxon>
        <taxon>Weeksellaceae</taxon>
        <taxon>Chryseobacterium group</taxon>
        <taxon>Soonwooa</taxon>
    </lineage>
</organism>
<keyword evidence="1" id="KW-1133">Transmembrane helix</keyword>
<dbReference type="AlphaFoldDB" id="A0A1T5CKB3"/>